<evidence type="ECO:0000313" key="2">
    <source>
        <dbReference type="EMBL" id="KKJ78798.1"/>
    </source>
</evidence>
<dbReference type="EMBL" id="LANI01000001">
    <property type="protein sequence ID" value="KKJ78798.1"/>
    <property type="molecule type" value="Genomic_DNA"/>
</dbReference>
<dbReference type="STRING" id="1549748.WH95_01660"/>
<gene>
    <name evidence="2" type="ORF">WH95_01660</name>
</gene>
<proteinExistence type="predicted"/>
<reference evidence="2 3" key="1">
    <citation type="submission" date="2015-03" db="EMBL/GenBank/DDBJ databases">
        <title>Genome sequence of Kiloniella sp. P1-1, isolated from the gut microflora of Pacific white shrimp, Penaeus vannamei.</title>
        <authorList>
            <person name="Shao Z."/>
            <person name="Wang L."/>
            <person name="Li X."/>
        </authorList>
    </citation>
    <scope>NUCLEOTIDE SEQUENCE [LARGE SCALE GENOMIC DNA]</scope>
    <source>
        <strain evidence="2 3">P1-1</strain>
    </source>
</reference>
<dbReference type="Proteomes" id="UP000034491">
    <property type="component" value="Unassembled WGS sequence"/>
</dbReference>
<evidence type="ECO:0000259" key="1">
    <source>
        <dbReference type="Pfam" id="PF18809"/>
    </source>
</evidence>
<evidence type="ECO:0000313" key="3">
    <source>
        <dbReference type="Proteomes" id="UP000034491"/>
    </source>
</evidence>
<name>A0A0M2RGV4_9PROT</name>
<organism evidence="2 3">
    <name type="scientific">Kiloniella litopenaei</name>
    <dbReference type="NCBI Taxonomy" id="1549748"/>
    <lineage>
        <taxon>Bacteria</taxon>
        <taxon>Pseudomonadati</taxon>
        <taxon>Pseudomonadota</taxon>
        <taxon>Alphaproteobacteria</taxon>
        <taxon>Rhodospirillales</taxon>
        <taxon>Kiloniellaceae</taxon>
        <taxon>Kiloniella</taxon>
    </lineage>
</organism>
<dbReference type="Pfam" id="PF18809">
    <property type="entry name" value="PBECR1"/>
    <property type="match status" value="1"/>
</dbReference>
<dbReference type="AlphaFoldDB" id="A0A0M2RGV4"/>
<comment type="caution">
    <text evidence="2">The sequence shown here is derived from an EMBL/GenBank/DDBJ whole genome shotgun (WGS) entry which is preliminary data.</text>
</comment>
<accession>A0A0M2RGV4</accession>
<keyword evidence="3" id="KW-1185">Reference proteome</keyword>
<sequence length="260" mass="29140">MVQVIDHAEKLYGKPEIVQKAKRPRYQATPLEQNVQRWFGLEPGPRETVLIPKPAITFKNGKRTRDWSNLKAPSLLYDLAKAVALPGHVLEGGSYTHQDTVDAAFNMVGGGFLSGAAVPKATTRGSAILSMNGARTPFYKRSTSTVREFSDEIAKVLETKTSSKGKVFREDLGEISIDFGDSKAGLQHIIKQRTEKDGINGEAFVRERLPKILAKGKLTRFDGDFGERRATIETKNELVRLSLMRYDKKETWLITAFEKW</sequence>
<feature type="domain" description="Phage-Barnase-EndoU-ColicinE5/D-RelE-like nuclease" evidence="1">
    <location>
        <begin position="168"/>
        <end position="259"/>
    </location>
</feature>
<dbReference type="RefSeq" id="WP_046502044.1">
    <property type="nucleotide sequence ID" value="NZ_LANI01000001.1"/>
</dbReference>
<dbReference type="InterPro" id="IPR041092">
    <property type="entry name" value="PBECR1"/>
</dbReference>
<protein>
    <recommendedName>
        <fullName evidence="1">Phage-Barnase-EndoU-ColicinE5/D-RelE-like nuclease domain-containing protein</fullName>
    </recommendedName>
</protein>
<dbReference type="OrthoDB" id="32195at2"/>